<sequence>MAAWNKTGAAKMRPSNAHAVRGDGGRHHQSAYGDAGTLKEMWVTDEMRTPPAAHDRKSREEKEWEGRRSTRPYTTGQWRRGT</sequence>
<accession>A0AAE0BDS2</accession>
<reference evidence="2 3" key="1">
    <citation type="journal article" date="2015" name="Genome Biol. Evol.">
        <title>Comparative Genomics of a Bacterivorous Green Alga Reveals Evolutionary Causalities and Consequences of Phago-Mixotrophic Mode of Nutrition.</title>
        <authorList>
            <person name="Burns J.A."/>
            <person name="Paasch A."/>
            <person name="Narechania A."/>
            <person name="Kim E."/>
        </authorList>
    </citation>
    <scope>NUCLEOTIDE SEQUENCE [LARGE SCALE GENOMIC DNA]</scope>
    <source>
        <strain evidence="2 3">PLY_AMNH</strain>
    </source>
</reference>
<proteinExistence type="predicted"/>
<evidence type="ECO:0000313" key="2">
    <source>
        <dbReference type="EMBL" id="KAK3234733.1"/>
    </source>
</evidence>
<comment type="caution">
    <text evidence="2">The sequence shown here is derived from an EMBL/GenBank/DDBJ whole genome shotgun (WGS) entry which is preliminary data.</text>
</comment>
<dbReference type="EMBL" id="LGRX02035475">
    <property type="protein sequence ID" value="KAK3234733.1"/>
    <property type="molecule type" value="Genomic_DNA"/>
</dbReference>
<feature type="region of interest" description="Disordered" evidence="1">
    <location>
        <begin position="1"/>
        <end position="82"/>
    </location>
</feature>
<organism evidence="2 3">
    <name type="scientific">Cymbomonas tetramitiformis</name>
    <dbReference type="NCBI Taxonomy" id="36881"/>
    <lineage>
        <taxon>Eukaryota</taxon>
        <taxon>Viridiplantae</taxon>
        <taxon>Chlorophyta</taxon>
        <taxon>Pyramimonadophyceae</taxon>
        <taxon>Pyramimonadales</taxon>
        <taxon>Pyramimonadaceae</taxon>
        <taxon>Cymbomonas</taxon>
    </lineage>
</organism>
<evidence type="ECO:0000256" key="1">
    <source>
        <dbReference type="SAM" id="MobiDB-lite"/>
    </source>
</evidence>
<dbReference type="AlphaFoldDB" id="A0AAE0BDS2"/>
<name>A0AAE0BDS2_9CHLO</name>
<gene>
    <name evidence="2" type="ORF">CYMTET_55022</name>
</gene>
<evidence type="ECO:0000313" key="3">
    <source>
        <dbReference type="Proteomes" id="UP001190700"/>
    </source>
</evidence>
<feature type="compositionally biased region" description="Basic and acidic residues" evidence="1">
    <location>
        <begin position="45"/>
        <end position="68"/>
    </location>
</feature>
<dbReference type="Proteomes" id="UP001190700">
    <property type="component" value="Unassembled WGS sequence"/>
</dbReference>
<protein>
    <submittedName>
        <fullName evidence="2">Uncharacterized protein</fullName>
    </submittedName>
</protein>
<keyword evidence="3" id="KW-1185">Reference proteome</keyword>
<feature type="compositionally biased region" description="Polar residues" evidence="1">
    <location>
        <begin position="71"/>
        <end position="82"/>
    </location>
</feature>